<name>A0A6P8G8C1_CLUHA</name>
<dbReference type="OrthoDB" id="9944680at2759"/>
<feature type="transmembrane region" description="Helical" evidence="1">
    <location>
        <begin position="92"/>
        <end position="114"/>
    </location>
</feature>
<dbReference type="GO" id="GO:0004896">
    <property type="term" value="F:cytokine receptor activity"/>
    <property type="evidence" value="ECO:0007669"/>
    <property type="project" value="TreeGrafter"/>
</dbReference>
<organism evidence="3 4">
    <name type="scientific">Clupea harengus</name>
    <name type="common">Atlantic herring</name>
    <dbReference type="NCBI Taxonomy" id="7950"/>
    <lineage>
        <taxon>Eukaryota</taxon>
        <taxon>Metazoa</taxon>
        <taxon>Chordata</taxon>
        <taxon>Craniata</taxon>
        <taxon>Vertebrata</taxon>
        <taxon>Euteleostomi</taxon>
        <taxon>Actinopterygii</taxon>
        <taxon>Neopterygii</taxon>
        <taxon>Teleostei</taxon>
        <taxon>Clupei</taxon>
        <taxon>Clupeiformes</taxon>
        <taxon>Clupeoidei</taxon>
        <taxon>Clupeidae</taxon>
        <taxon>Clupea</taxon>
    </lineage>
</organism>
<gene>
    <name evidence="4" type="primary">LOC116223395</name>
</gene>
<protein>
    <submittedName>
        <fullName evidence="4">Uncharacterized protein LOC116223395</fullName>
    </submittedName>
</protein>
<dbReference type="InterPro" id="IPR015373">
    <property type="entry name" value="Interferon/interleukin_rcp_dom"/>
</dbReference>
<keyword evidence="1" id="KW-1133">Transmembrane helix</keyword>
<dbReference type="AlphaFoldDB" id="A0A6P8G8C1"/>
<reference evidence="4" key="1">
    <citation type="submission" date="2025-08" db="UniProtKB">
        <authorList>
            <consortium name="RefSeq"/>
        </authorList>
    </citation>
    <scope>IDENTIFICATION</scope>
</reference>
<evidence type="ECO:0000259" key="2">
    <source>
        <dbReference type="Pfam" id="PF09294"/>
    </source>
</evidence>
<dbReference type="Pfam" id="PF09294">
    <property type="entry name" value="Interfer-bind"/>
    <property type="match status" value="1"/>
</dbReference>
<dbReference type="PANTHER" id="PTHR20859">
    <property type="entry name" value="INTERFERON/INTERLEUKIN RECEPTOR"/>
    <property type="match status" value="1"/>
</dbReference>
<dbReference type="GeneID" id="116223395"/>
<feature type="domain" description="Interferon/interleukin receptor" evidence="2">
    <location>
        <begin position="4"/>
        <end position="85"/>
    </location>
</feature>
<dbReference type="Proteomes" id="UP000515152">
    <property type="component" value="Chromosome 2"/>
</dbReference>
<keyword evidence="1" id="KW-0472">Membrane</keyword>
<evidence type="ECO:0000313" key="4">
    <source>
        <dbReference type="RefSeq" id="XP_031435644.2"/>
    </source>
</evidence>
<dbReference type="InterPro" id="IPR050650">
    <property type="entry name" value="Type-II_Cytokine-TF_Rcpt"/>
</dbReference>
<evidence type="ECO:0000313" key="3">
    <source>
        <dbReference type="Proteomes" id="UP000515152"/>
    </source>
</evidence>
<keyword evidence="3" id="KW-1185">Reference proteome</keyword>
<dbReference type="RefSeq" id="XP_031435644.2">
    <property type="nucleotide sequence ID" value="XM_031579784.2"/>
</dbReference>
<dbReference type="KEGG" id="char:116223395"/>
<evidence type="ECO:0000256" key="1">
    <source>
        <dbReference type="SAM" id="Phobius"/>
    </source>
</evidence>
<dbReference type="GO" id="GO:0005886">
    <property type="term" value="C:plasma membrane"/>
    <property type="evidence" value="ECO:0007669"/>
    <property type="project" value="TreeGrafter"/>
</dbReference>
<dbReference type="PANTHER" id="PTHR20859:SF85">
    <property type="entry name" value="INTERFERON ALPHA_BETA RECEPTOR 1 ISOFORM X1"/>
    <property type="match status" value="1"/>
</dbReference>
<proteinExistence type="predicted"/>
<sequence>MVMVQMLEPLTHDDKPMSNMMGELSYRAQYWERDTPGQIREVDTHIPLLLLQELKPYTEYCLRVCVFSLDYNKISNYTHTQCTHTHGQCPVWHVPLGVCAGVCVLVLATLTLLLRKKMGKSPPKYLTPCSLQGPPLSHLHLLHLDQEHCSRAALETAVALTTRGEDSGCGEEMRGVCEEERRGVCEDSGCAEEKSGVCEDSGWYSGEDNSGTSISSQLHKHTHTHSHSHSHCCHGNSTLGTQACLVFQNSQMEPTLKGLCSPPT</sequence>
<keyword evidence="1" id="KW-0812">Transmembrane</keyword>
<accession>A0A6P8G8C1</accession>